<dbReference type="InterPro" id="IPR005131">
    <property type="entry name" value="Ser_deHydtase_bsu"/>
</dbReference>
<comment type="pathway">
    <text evidence="2">Carbohydrate biosynthesis; gluconeogenesis.</text>
</comment>
<evidence type="ECO:0000256" key="8">
    <source>
        <dbReference type="ARBA" id="ARBA00023014"/>
    </source>
</evidence>
<dbReference type="Pfam" id="PF03313">
    <property type="entry name" value="SDH_alpha"/>
    <property type="match status" value="1"/>
</dbReference>
<dbReference type="GO" id="GO:0006094">
    <property type="term" value="P:gluconeogenesis"/>
    <property type="evidence" value="ECO:0007669"/>
    <property type="project" value="UniProtKB-KW"/>
</dbReference>
<keyword evidence="4 11" id="KW-0312">Gluconeogenesis</keyword>
<dbReference type="PANTHER" id="PTHR30182">
    <property type="entry name" value="L-SERINE DEHYDRATASE"/>
    <property type="match status" value="1"/>
</dbReference>
<evidence type="ECO:0000313" key="15">
    <source>
        <dbReference type="Proteomes" id="UP000236003"/>
    </source>
</evidence>
<keyword evidence="5 11" id="KW-0004">4Fe-4S</keyword>
<dbReference type="Pfam" id="PF03315">
    <property type="entry name" value="SDH_beta"/>
    <property type="match status" value="1"/>
</dbReference>
<comment type="caution">
    <text evidence="14">The sequence shown here is derived from an EMBL/GenBank/DDBJ whole genome shotgun (WGS) entry which is preliminary data.</text>
</comment>
<dbReference type="FunFam" id="3.30.1330.90:FF:000001">
    <property type="entry name" value="L-serine ammonia-lyase 1"/>
    <property type="match status" value="1"/>
</dbReference>
<evidence type="ECO:0000256" key="11">
    <source>
        <dbReference type="RuleBase" id="RU366059"/>
    </source>
</evidence>
<keyword evidence="9 11" id="KW-0456">Lyase</keyword>
<dbReference type="NCBIfam" id="TIGR00720">
    <property type="entry name" value="sda_mono"/>
    <property type="match status" value="1"/>
</dbReference>
<evidence type="ECO:0000259" key="12">
    <source>
        <dbReference type="Pfam" id="PF03313"/>
    </source>
</evidence>
<evidence type="ECO:0000256" key="4">
    <source>
        <dbReference type="ARBA" id="ARBA00022432"/>
    </source>
</evidence>
<sequence>MSLSVFDLFKIGIGPSSSHTVGPMRAALRFAEGLRDEGLLAATDRLRVELYGSLGATGKGHGSDKAVLLGLEGELPESVETASIPQRMAAMRESHELRLLGETTIRFDVSNDLQFIRKPLAFHPNGMIFRAFDAAGLQVRSREYYSVGGGFVIDEQAAGDDRIVEDATTLPFPFHSAAELLALCTTHDLNISQLMLANEAAWRPEAETRAGLLRIWQVMQDCVKAGCRTEGVMPGGLKVQRRAAGLYRQLSEHPQANLRDALTVLDWVDLYALAVNEENASGGRVVTAPTNGAAGIVPALLHYYMRFIRGANEDGVVRFLLTAAAIGILYKENASISGAEVGCQGEVGVACSMAAGALCEVLGGTPQQVENAAEIGMEHNLGLTCDPVGGLVQVPCIERNAMGAVKAINAARMALRGDGRHFISLDKVIRTMRQTGADMKSKYKETARGGLAVNIVEC</sequence>
<comment type="similarity">
    <text evidence="3 11">Belongs to the iron-sulfur dependent L-serine dehydratase family.</text>
</comment>
<name>A0A2N8RD36_STUST</name>
<dbReference type="InterPro" id="IPR051318">
    <property type="entry name" value="Fe-S_L-Ser"/>
</dbReference>
<keyword evidence="8 11" id="KW-0411">Iron-sulfur</keyword>
<evidence type="ECO:0000256" key="1">
    <source>
        <dbReference type="ARBA" id="ARBA00001966"/>
    </source>
</evidence>
<dbReference type="PANTHER" id="PTHR30182:SF1">
    <property type="entry name" value="L-SERINE DEHYDRATASE 1"/>
    <property type="match status" value="1"/>
</dbReference>
<dbReference type="SUPFAM" id="SSF143548">
    <property type="entry name" value="Serine metabolism enzymes domain"/>
    <property type="match status" value="1"/>
</dbReference>
<evidence type="ECO:0000256" key="10">
    <source>
        <dbReference type="ARBA" id="ARBA00049406"/>
    </source>
</evidence>
<feature type="domain" description="Serine dehydratase-like alpha subunit" evidence="12">
    <location>
        <begin position="187"/>
        <end position="452"/>
    </location>
</feature>
<evidence type="ECO:0000256" key="3">
    <source>
        <dbReference type="ARBA" id="ARBA00008636"/>
    </source>
</evidence>
<dbReference type="Proteomes" id="UP000236003">
    <property type="component" value="Unassembled WGS sequence"/>
</dbReference>
<evidence type="ECO:0000256" key="7">
    <source>
        <dbReference type="ARBA" id="ARBA00023004"/>
    </source>
</evidence>
<comment type="catalytic activity">
    <reaction evidence="10 11">
        <text>L-serine = pyruvate + NH4(+)</text>
        <dbReference type="Rhea" id="RHEA:19169"/>
        <dbReference type="ChEBI" id="CHEBI:15361"/>
        <dbReference type="ChEBI" id="CHEBI:28938"/>
        <dbReference type="ChEBI" id="CHEBI:33384"/>
        <dbReference type="EC" id="4.3.1.17"/>
    </reaction>
</comment>
<comment type="cofactor">
    <cofactor evidence="1 11">
        <name>[4Fe-4S] cluster</name>
        <dbReference type="ChEBI" id="CHEBI:49883"/>
    </cofactor>
</comment>
<evidence type="ECO:0000256" key="5">
    <source>
        <dbReference type="ARBA" id="ARBA00022485"/>
    </source>
</evidence>
<evidence type="ECO:0000313" key="14">
    <source>
        <dbReference type="EMBL" id="PNF59009.1"/>
    </source>
</evidence>
<keyword evidence="6 11" id="KW-0479">Metal-binding</keyword>
<accession>A0A2N8RD36</accession>
<organism evidence="14 15">
    <name type="scientific">Stutzerimonas stutzeri</name>
    <name type="common">Pseudomonas stutzeri</name>
    <dbReference type="NCBI Taxonomy" id="316"/>
    <lineage>
        <taxon>Bacteria</taxon>
        <taxon>Pseudomonadati</taxon>
        <taxon>Pseudomonadota</taxon>
        <taxon>Gammaproteobacteria</taxon>
        <taxon>Pseudomonadales</taxon>
        <taxon>Pseudomonadaceae</taxon>
        <taxon>Stutzerimonas</taxon>
    </lineage>
</organism>
<keyword evidence="7 11" id="KW-0408">Iron</keyword>
<dbReference type="GO" id="GO:0051539">
    <property type="term" value="F:4 iron, 4 sulfur cluster binding"/>
    <property type="evidence" value="ECO:0007669"/>
    <property type="project" value="UniProtKB-UniRule"/>
</dbReference>
<evidence type="ECO:0000256" key="9">
    <source>
        <dbReference type="ARBA" id="ARBA00023239"/>
    </source>
</evidence>
<dbReference type="RefSeq" id="WP_102820919.1">
    <property type="nucleotide sequence ID" value="NZ_JAMOHR010000010.1"/>
</dbReference>
<dbReference type="InterPro" id="IPR005130">
    <property type="entry name" value="Ser_deHydtase-like_asu"/>
</dbReference>
<reference evidence="14 15" key="1">
    <citation type="submission" date="2018-01" db="EMBL/GenBank/DDBJ databases">
        <title>Denitrification phenotypes of diverse strains of Pseudomonas stutzeri.</title>
        <authorList>
            <person name="Milligan D.A."/>
            <person name="Bergaust L."/>
            <person name="Bakken L.R."/>
            <person name="Frostegard A."/>
        </authorList>
    </citation>
    <scope>NUCLEOTIDE SEQUENCE [LARGE SCALE GENOMIC DNA]</scope>
    <source>
        <strain evidence="14 15">CCUG 44592</strain>
    </source>
</reference>
<dbReference type="AlphaFoldDB" id="A0A2N8RD36"/>
<dbReference type="EMBL" id="POUM01000011">
    <property type="protein sequence ID" value="PNF59009.1"/>
    <property type="molecule type" value="Genomic_DNA"/>
</dbReference>
<feature type="domain" description="Serine dehydratase beta chain" evidence="13">
    <location>
        <begin position="4"/>
        <end position="156"/>
    </location>
</feature>
<gene>
    <name evidence="14" type="ORF">CXK99_13905</name>
</gene>
<dbReference type="GO" id="GO:0009063">
    <property type="term" value="P:amino acid catabolic process"/>
    <property type="evidence" value="ECO:0007669"/>
    <property type="project" value="UniProtKB-ARBA"/>
</dbReference>
<evidence type="ECO:0000256" key="2">
    <source>
        <dbReference type="ARBA" id="ARBA00004742"/>
    </source>
</evidence>
<evidence type="ECO:0000259" key="13">
    <source>
        <dbReference type="Pfam" id="PF03315"/>
    </source>
</evidence>
<dbReference type="Gene3D" id="3.30.1330.90">
    <property type="entry name" value="D-3-phosphoglycerate dehydrogenase, domain 3"/>
    <property type="match status" value="1"/>
</dbReference>
<dbReference type="EC" id="4.3.1.17" evidence="11"/>
<evidence type="ECO:0000256" key="6">
    <source>
        <dbReference type="ARBA" id="ARBA00022723"/>
    </source>
</evidence>
<dbReference type="GO" id="GO:0046872">
    <property type="term" value="F:metal ion binding"/>
    <property type="evidence" value="ECO:0007669"/>
    <property type="project" value="UniProtKB-KW"/>
</dbReference>
<protein>
    <recommendedName>
        <fullName evidence="11">L-serine dehydratase</fullName>
        <ecNumber evidence="11">4.3.1.17</ecNumber>
    </recommendedName>
</protein>
<dbReference type="InterPro" id="IPR029009">
    <property type="entry name" value="ASB_dom_sf"/>
</dbReference>
<dbReference type="GO" id="GO:0003941">
    <property type="term" value="F:L-serine ammonia-lyase activity"/>
    <property type="evidence" value="ECO:0007669"/>
    <property type="project" value="UniProtKB-UniRule"/>
</dbReference>
<proteinExistence type="inferred from homology"/>
<dbReference type="InterPro" id="IPR004644">
    <property type="entry name" value="Fe-S_L-Ser_mono"/>
</dbReference>